<dbReference type="Gene3D" id="3.30.230.70">
    <property type="entry name" value="GHMP Kinase, N-terminal domain"/>
    <property type="match status" value="2"/>
</dbReference>
<dbReference type="InterPro" id="IPR004088">
    <property type="entry name" value="KH_dom_type_1"/>
</dbReference>
<dbReference type="GO" id="GO:0005739">
    <property type="term" value="C:mitochondrion"/>
    <property type="evidence" value="ECO:0007669"/>
    <property type="project" value="TreeGrafter"/>
</dbReference>
<comment type="similarity">
    <text evidence="1">Belongs to the polyribonucleotide nucleotidyltransferase family.</text>
</comment>
<dbReference type="OrthoDB" id="437922at2759"/>
<dbReference type="Gene3D" id="3.30.1370.10">
    <property type="entry name" value="K Homology domain, type 1"/>
    <property type="match status" value="1"/>
</dbReference>
<evidence type="ECO:0000256" key="7">
    <source>
        <dbReference type="ARBA" id="ARBA00031451"/>
    </source>
</evidence>
<dbReference type="CDD" id="cd11364">
    <property type="entry name" value="RNase_PH_PNPase_2"/>
    <property type="match status" value="1"/>
</dbReference>
<dbReference type="PROSITE" id="PS50084">
    <property type="entry name" value="KH_TYPE_1"/>
    <property type="match status" value="1"/>
</dbReference>
<dbReference type="Pfam" id="PF01138">
    <property type="entry name" value="RNase_PH"/>
    <property type="match status" value="2"/>
</dbReference>
<dbReference type="SUPFAM" id="SSF50249">
    <property type="entry name" value="Nucleic acid-binding proteins"/>
    <property type="match status" value="1"/>
</dbReference>
<dbReference type="SMART" id="SM00322">
    <property type="entry name" value="KH"/>
    <property type="match status" value="1"/>
</dbReference>
<dbReference type="InterPro" id="IPR004087">
    <property type="entry name" value="KH_dom"/>
</dbReference>
<dbReference type="Pfam" id="PF03726">
    <property type="entry name" value="PNPase"/>
    <property type="match status" value="1"/>
</dbReference>
<dbReference type="AlphaFoldDB" id="A0A7J7IG58"/>
<name>A0A7J7IG58_9RHOD</name>
<dbReference type="InterPro" id="IPR036456">
    <property type="entry name" value="PNPase_PH_RNA-bd_sf"/>
</dbReference>
<protein>
    <recommendedName>
        <fullName evidence="2">polyribonucleotide nucleotidyltransferase</fullName>
        <ecNumber evidence="2">2.7.7.8</ecNumber>
    </recommendedName>
    <alternativeName>
        <fullName evidence="7">Polynucleotide phosphorylase 1</fullName>
    </alternativeName>
</protein>
<keyword evidence="5" id="KW-0548">Nucleotidyltransferase</keyword>
<dbReference type="InterPro" id="IPR012162">
    <property type="entry name" value="PNPase"/>
</dbReference>
<dbReference type="PANTHER" id="PTHR11252">
    <property type="entry name" value="POLYRIBONUCLEOTIDE NUCLEOTIDYLTRANSFERASE"/>
    <property type="match status" value="1"/>
</dbReference>
<dbReference type="GO" id="GO:0000958">
    <property type="term" value="P:mitochondrial mRNA catabolic process"/>
    <property type="evidence" value="ECO:0007669"/>
    <property type="project" value="TreeGrafter"/>
</dbReference>
<dbReference type="Gene3D" id="2.40.50.140">
    <property type="entry name" value="Nucleic acid-binding proteins"/>
    <property type="match status" value="1"/>
</dbReference>
<dbReference type="InterPro" id="IPR012340">
    <property type="entry name" value="NA-bd_OB-fold"/>
</dbReference>
<evidence type="ECO:0000256" key="8">
    <source>
        <dbReference type="PROSITE-ProRule" id="PRU00117"/>
    </source>
</evidence>
<proteinExistence type="inferred from homology"/>
<evidence type="ECO:0000256" key="2">
    <source>
        <dbReference type="ARBA" id="ARBA00012416"/>
    </source>
</evidence>
<feature type="compositionally biased region" description="Low complexity" evidence="9">
    <location>
        <begin position="831"/>
        <end position="886"/>
    </location>
</feature>
<dbReference type="Pfam" id="PF03725">
    <property type="entry name" value="RNase_PH_C"/>
    <property type="match status" value="1"/>
</dbReference>
<feature type="domain" description="S1 motif" evidence="10">
    <location>
        <begin position="754"/>
        <end position="825"/>
    </location>
</feature>
<dbReference type="Pfam" id="PF00013">
    <property type="entry name" value="KH_1"/>
    <property type="match status" value="1"/>
</dbReference>
<evidence type="ECO:0000256" key="3">
    <source>
        <dbReference type="ARBA" id="ARBA00022490"/>
    </source>
</evidence>
<dbReference type="SUPFAM" id="SSF46915">
    <property type="entry name" value="Polynucleotide phosphorylase/guanosine pentaphosphate synthase (PNPase/GPSI), domain 3"/>
    <property type="match status" value="1"/>
</dbReference>
<dbReference type="NCBIfam" id="NF008805">
    <property type="entry name" value="PRK11824.1"/>
    <property type="match status" value="1"/>
</dbReference>
<keyword evidence="4" id="KW-0808">Transferase</keyword>
<dbReference type="HAMAP" id="MF_01595">
    <property type="entry name" value="PNPase"/>
    <property type="match status" value="1"/>
</dbReference>
<keyword evidence="3" id="KW-0963">Cytoplasm</keyword>
<dbReference type="EMBL" id="VWRR01000014">
    <property type="protein sequence ID" value="KAF6001497.1"/>
    <property type="molecule type" value="Genomic_DNA"/>
</dbReference>
<dbReference type="FunFam" id="3.30.1370.10:FF:000001">
    <property type="entry name" value="Polyribonucleotide nucleotidyltransferase"/>
    <property type="match status" value="1"/>
</dbReference>
<dbReference type="GO" id="GO:0004654">
    <property type="term" value="F:polyribonucleotide nucleotidyltransferase activity"/>
    <property type="evidence" value="ECO:0007669"/>
    <property type="project" value="UniProtKB-EC"/>
</dbReference>
<dbReference type="InterPro" id="IPR001247">
    <property type="entry name" value="ExoRNase_PH_dom1"/>
</dbReference>
<reference evidence="11 12" key="1">
    <citation type="journal article" date="2020" name="J. Phycol.">
        <title>Comparative genome analysis reveals Cyanidiococcus gen. nov., a new extremophilic red algal genus sister to Cyanidioschyzon (Cyanidioschyzonaceae, Rhodophyta).</title>
        <authorList>
            <person name="Liu S.-L."/>
            <person name="Chiang Y.-R."/>
            <person name="Yoon H.S."/>
            <person name="Fu H.-Y."/>
        </authorList>
    </citation>
    <scope>NUCLEOTIDE SEQUENCE [LARGE SCALE GENOMIC DNA]</scope>
    <source>
        <strain evidence="11 12">THAL066</strain>
    </source>
</reference>
<evidence type="ECO:0000313" key="12">
    <source>
        <dbReference type="Proteomes" id="UP000530660"/>
    </source>
</evidence>
<dbReference type="SUPFAM" id="SSF54211">
    <property type="entry name" value="Ribosomal protein S5 domain 2-like"/>
    <property type="match status" value="2"/>
</dbReference>
<gene>
    <name evidence="11" type="ORF">F1559_002132</name>
</gene>
<dbReference type="Pfam" id="PF00575">
    <property type="entry name" value="S1"/>
    <property type="match status" value="1"/>
</dbReference>
<sequence>MGEAQRTWAYTMPVDAALKLHGRRHQCSWGVMAAQQVGSYRPAVARDVAPAFRLVCGRLNRDHRCSVSIWTGSALKNGGFAKLGHGRRPCLGLQANLERISVEVEVPGAASTIQLETGFFARQAGGAVSVRSGDTVVYCTACTSDELSPNVDFAPLRVDYVEKFSAVGRTSAGYLKRERPGDREILVSRLIDRPIRPCIADGFFKETQVLANVFSFDGAHQADTLAICGAAAALALSPVPMRSTVAAVRIGMRQDGTFVVNPTEQQMRDETKYLDMVVAGTKNAVLMIEAGCQFATEQQIVEAIDVAQQAIASLCEGIARLESLVVAAHPERASKDTTDLRLVPPQILEEIREVACRCGLMDAIRIHEKKRRETALADLREQVLEEAMERATEDKLAAYGICDEDEYETLCRMAWKRMLSNEMRRLILDEQVRADGRGPLHIRPIDIVQAPLPCAHGSALFTRGETQTLAVVTLGGQDSAQRSESLLGEHTSHFYLQYMFPPFAVGEVGRVGAPGRREIGHGMLAQRALEPVVPPREAFPYVIRVESNILESNGSSSMASVCGGSLALMDAGVPVSAAVAGVAMGLILNNANQGLNQQNAPPYLILTDILGMEDALGDMDFKVAGTRAGITALQMDIKVEGITSDIIRRALAQAHGARIHILDVMDSTCNAPRPSLPESVPKIKILTIDPKRIGDVIGPGGRMVRSIIEACGGEDQITIDIESDGTVSILGSQPDLLERAARTIRNITTEVEIGQVFEQARVTKILPFGAYVELDSLTGKEGWLHISEVAWQHIEKIENVLREDQVLAVKVLEVNARGQVRVSRKALLERPPATSAASGSSANGTPASSGRGTSTSASTSPARPSTPTSSSRTSRSSPSTRAGPSRSPSPPSSGELKPKGPPPTHPEA</sequence>
<evidence type="ECO:0000256" key="9">
    <source>
        <dbReference type="SAM" id="MobiDB-lite"/>
    </source>
</evidence>
<dbReference type="InterPro" id="IPR036612">
    <property type="entry name" value="KH_dom_type_1_sf"/>
</dbReference>
<evidence type="ECO:0000259" key="10">
    <source>
        <dbReference type="PROSITE" id="PS50126"/>
    </source>
</evidence>
<evidence type="ECO:0000256" key="1">
    <source>
        <dbReference type="ARBA" id="ARBA00007404"/>
    </source>
</evidence>
<evidence type="ECO:0000256" key="6">
    <source>
        <dbReference type="ARBA" id="ARBA00022884"/>
    </source>
</evidence>
<dbReference type="EC" id="2.7.7.8" evidence="2"/>
<dbReference type="InterPro" id="IPR003029">
    <property type="entry name" value="S1_domain"/>
</dbReference>
<dbReference type="SUPFAM" id="SSF54791">
    <property type="entry name" value="Eukaryotic type KH-domain (KH-domain type I)"/>
    <property type="match status" value="1"/>
</dbReference>
<dbReference type="NCBIfam" id="TIGR03591">
    <property type="entry name" value="polynuc_phos"/>
    <property type="match status" value="1"/>
</dbReference>
<organism evidence="11 12">
    <name type="scientific">Cyanidiococcus yangmingshanensis</name>
    <dbReference type="NCBI Taxonomy" id="2690220"/>
    <lineage>
        <taxon>Eukaryota</taxon>
        <taxon>Rhodophyta</taxon>
        <taxon>Bangiophyceae</taxon>
        <taxon>Cyanidiales</taxon>
        <taxon>Cyanidiaceae</taxon>
        <taxon>Cyanidiococcus</taxon>
    </lineage>
</organism>
<feature type="compositionally biased region" description="Pro residues" evidence="9">
    <location>
        <begin position="899"/>
        <end position="908"/>
    </location>
</feature>
<feature type="region of interest" description="Disordered" evidence="9">
    <location>
        <begin position="825"/>
        <end position="908"/>
    </location>
</feature>
<dbReference type="GO" id="GO:0003723">
    <property type="term" value="F:RNA binding"/>
    <property type="evidence" value="ECO:0007669"/>
    <property type="project" value="UniProtKB-UniRule"/>
</dbReference>
<dbReference type="InterPro" id="IPR015848">
    <property type="entry name" value="PNPase_PH_RNA-bd_bac/org-type"/>
</dbReference>
<comment type="caution">
    <text evidence="11">The sequence shown here is derived from an EMBL/GenBank/DDBJ whole genome shotgun (WGS) entry which is preliminary data.</text>
</comment>
<dbReference type="InterPro" id="IPR020568">
    <property type="entry name" value="Ribosomal_Su5_D2-typ_SF"/>
</dbReference>
<dbReference type="PROSITE" id="PS50126">
    <property type="entry name" value="S1"/>
    <property type="match status" value="1"/>
</dbReference>
<dbReference type="SUPFAM" id="SSF55666">
    <property type="entry name" value="Ribonuclease PH domain 2-like"/>
    <property type="match status" value="2"/>
</dbReference>
<dbReference type="SMART" id="SM00316">
    <property type="entry name" value="S1"/>
    <property type="match status" value="1"/>
</dbReference>
<dbReference type="InterPro" id="IPR015847">
    <property type="entry name" value="ExoRNase_PH_dom2"/>
</dbReference>
<accession>A0A7J7IG58</accession>
<dbReference type="Proteomes" id="UP000530660">
    <property type="component" value="Unassembled WGS sequence"/>
</dbReference>
<dbReference type="CDD" id="cd02393">
    <property type="entry name" value="KH-I_PNPase"/>
    <property type="match status" value="1"/>
</dbReference>
<dbReference type="FunFam" id="3.30.230.70:FF:000001">
    <property type="entry name" value="Polyribonucleotide nucleotidyltransferase"/>
    <property type="match status" value="1"/>
</dbReference>
<dbReference type="PANTHER" id="PTHR11252:SF0">
    <property type="entry name" value="POLYRIBONUCLEOTIDE NUCLEOTIDYLTRANSFERASE 1, MITOCHONDRIAL"/>
    <property type="match status" value="1"/>
</dbReference>
<evidence type="ECO:0000256" key="4">
    <source>
        <dbReference type="ARBA" id="ARBA00022679"/>
    </source>
</evidence>
<dbReference type="InterPro" id="IPR027408">
    <property type="entry name" value="PNPase/RNase_PH_dom_sf"/>
</dbReference>
<evidence type="ECO:0000313" key="11">
    <source>
        <dbReference type="EMBL" id="KAF6001497.1"/>
    </source>
</evidence>
<dbReference type="GO" id="GO:0000175">
    <property type="term" value="F:3'-5'-RNA exonuclease activity"/>
    <property type="evidence" value="ECO:0007669"/>
    <property type="project" value="TreeGrafter"/>
</dbReference>
<evidence type="ECO:0000256" key="5">
    <source>
        <dbReference type="ARBA" id="ARBA00022695"/>
    </source>
</evidence>
<keyword evidence="6 8" id="KW-0694">RNA-binding</keyword>
<dbReference type="InterPro" id="IPR036345">
    <property type="entry name" value="ExoRNase_PH_dom2_sf"/>
</dbReference>
<dbReference type="GO" id="GO:0000965">
    <property type="term" value="P:mitochondrial RNA 3'-end processing"/>
    <property type="evidence" value="ECO:0007669"/>
    <property type="project" value="TreeGrafter"/>
</dbReference>
<keyword evidence="12" id="KW-1185">Reference proteome</keyword>
<dbReference type="GO" id="GO:0005829">
    <property type="term" value="C:cytosol"/>
    <property type="evidence" value="ECO:0007669"/>
    <property type="project" value="TreeGrafter"/>
</dbReference>